<dbReference type="SUPFAM" id="SSF54506">
    <property type="entry name" value="Diaminopimelate epimerase-like"/>
    <property type="match status" value="1"/>
</dbReference>
<organism evidence="1 2">
    <name type="scientific">Ramlibacter henchirensis</name>
    <dbReference type="NCBI Taxonomy" id="204072"/>
    <lineage>
        <taxon>Bacteria</taxon>
        <taxon>Pseudomonadati</taxon>
        <taxon>Pseudomonadota</taxon>
        <taxon>Betaproteobacteria</taxon>
        <taxon>Burkholderiales</taxon>
        <taxon>Comamonadaceae</taxon>
        <taxon>Ramlibacter</taxon>
    </lineage>
</organism>
<reference evidence="1 2" key="1">
    <citation type="submission" date="2019-03" db="EMBL/GenBank/DDBJ databases">
        <title>Ramlibacter henchirensis DSM 14656, whole genome shotgun sequence.</title>
        <authorList>
            <person name="Zhang X."/>
            <person name="Feng G."/>
            <person name="Zhu H."/>
        </authorList>
    </citation>
    <scope>NUCLEOTIDE SEQUENCE [LARGE SCALE GENOMIC DNA]</scope>
    <source>
        <strain evidence="1 2">DSM 14656</strain>
    </source>
</reference>
<dbReference type="Gene3D" id="3.10.310.10">
    <property type="entry name" value="Diaminopimelate Epimerase, Chain A, domain 1"/>
    <property type="match status" value="1"/>
</dbReference>
<evidence type="ECO:0000313" key="2">
    <source>
        <dbReference type="Proteomes" id="UP000298180"/>
    </source>
</evidence>
<gene>
    <name evidence="1" type="ORF">EZ313_21265</name>
</gene>
<sequence length="64" mass="6956">MLTELCGKAAELLGFCSDWRPVDELSPNLPMVIFVAPPVDYFTPGGEPIESAAMDVRARFKGAK</sequence>
<proteinExistence type="predicted"/>
<protein>
    <submittedName>
        <fullName evidence="1">Uncharacterized protein</fullName>
    </submittedName>
</protein>
<keyword evidence="2" id="KW-1185">Reference proteome</keyword>
<dbReference type="AlphaFoldDB" id="A0A4Z0BQA9"/>
<comment type="caution">
    <text evidence="1">The sequence shown here is derived from an EMBL/GenBank/DDBJ whole genome shotgun (WGS) entry which is preliminary data.</text>
</comment>
<evidence type="ECO:0000313" key="1">
    <source>
        <dbReference type="EMBL" id="TFZ00962.1"/>
    </source>
</evidence>
<dbReference type="Proteomes" id="UP000298180">
    <property type="component" value="Unassembled WGS sequence"/>
</dbReference>
<name>A0A4Z0BQA9_9BURK</name>
<dbReference type="RefSeq" id="WP_135265300.1">
    <property type="nucleotide sequence ID" value="NZ_SMLM01000003.1"/>
</dbReference>
<dbReference type="EMBL" id="SMLM01000003">
    <property type="protein sequence ID" value="TFZ00962.1"/>
    <property type="molecule type" value="Genomic_DNA"/>
</dbReference>
<accession>A0A4Z0BQA9</accession>